<dbReference type="Pfam" id="PF13650">
    <property type="entry name" value="Asp_protease_2"/>
    <property type="match status" value="1"/>
</dbReference>
<protein>
    <submittedName>
        <fullName evidence="3">Tetratricopeptide repeat protein</fullName>
    </submittedName>
</protein>
<evidence type="ECO:0000256" key="1">
    <source>
        <dbReference type="PROSITE-ProRule" id="PRU00339"/>
    </source>
</evidence>
<dbReference type="Gene3D" id="2.40.70.10">
    <property type="entry name" value="Acid Proteases"/>
    <property type="match status" value="1"/>
</dbReference>
<dbReference type="SUPFAM" id="SSF48452">
    <property type="entry name" value="TPR-like"/>
    <property type="match status" value="1"/>
</dbReference>
<dbReference type="InterPro" id="IPR034122">
    <property type="entry name" value="Retropepsin-like_bacterial"/>
</dbReference>
<dbReference type="InterPro" id="IPR021109">
    <property type="entry name" value="Peptidase_aspartic_dom_sf"/>
</dbReference>
<dbReference type="SMART" id="SM00028">
    <property type="entry name" value="TPR"/>
    <property type="match status" value="2"/>
</dbReference>
<proteinExistence type="predicted"/>
<evidence type="ECO:0000256" key="2">
    <source>
        <dbReference type="SAM" id="MobiDB-lite"/>
    </source>
</evidence>
<dbReference type="InterPro" id="IPR019734">
    <property type="entry name" value="TPR_rpt"/>
</dbReference>
<dbReference type="OrthoDB" id="3449821at2"/>
<accession>A0A5S4GY71</accession>
<dbReference type="PROSITE" id="PS50005">
    <property type="entry name" value="TPR"/>
    <property type="match status" value="1"/>
</dbReference>
<sequence>MRGSVAARSRLGRGSVVARSRPSHDHDTARTRRGHGWPTVGGGLEAPAKVITKKENVLVHDGEWDRRSVLRGAAVLAGAAATVPLSGGAATALAGGGDADALFKAGKFEQAGRAYEEILKKDPTNLHAARRRGHVALLSNRFPDAEKYLKMAIELAPDDKDANYFLADCYIRQDKFSLSAPHWRAAGEDSYAKWFAAVRGAAYQIHGDVARLPWLQMDPMPLVEASVNGGPPKRFTFYTGAPNLGLTASVAKEAGLSPVASQKIDYENGVIWAYYGILDSFKLGGIELRNVPVGWSSTESGEDVDTESDGMIGTWVFYHLLTTFDYAGRSLILRRRTPETARTARAAAVQAGARPLPLWLAREQYLHSRGSLARSGSRVVGVNFGGRSETAAVVFGDTAQQLGIRTDYDRPIGTFAHSHPAVTYPCYPKEIRLGTATAKEIYCETHPGAALAPLGFDVPAAFFHCFFKPYNITLDFTDMSLYIAPGKAT</sequence>
<dbReference type="PROSITE" id="PS51318">
    <property type="entry name" value="TAT"/>
    <property type="match status" value="1"/>
</dbReference>
<reference evidence="3 4" key="1">
    <citation type="submission" date="2019-05" db="EMBL/GenBank/DDBJ databases">
        <title>Draft genome sequence of Nonomuraea zeae DSM 100528.</title>
        <authorList>
            <person name="Saricaoglu S."/>
            <person name="Isik K."/>
        </authorList>
    </citation>
    <scope>NUCLEOTIDE SEQUENCE [LARGE SCALE GENOMIC DNA]</scope>
    <source>
        <strain evidence="3 4">DSM 100528</strain>
    </source>
</reference>
<name>A0A5S4GY71_9ACTN</name>
<keyword evidence="1" id="KW-0802">TPR repeat</keyword>
<dbReference type="Proteomes" id="UP000306628">
    <property type="component" value="Unassembled WGS sequence"/>
</dbReference>
<dbReference type="Pfam" id="PF13432">
    <property type="entry name" value="TPR_16"/>
    <property type="match status" value="1"/>
</dbReference>
<evidence type="ECO:0000313" key="3">
    <source>
        <dbReference type="EMBL" id="TMR37491.1"/>
    </source>
</evidence>
<dbReference type="CDD" id="cd05483">
    <property type="entry name" value="retropepsin_like_bacteria"/>
    <property type="match status" value="1"/>
</dbReference>
<comment type="caution">
    <text evidence="3">The sequence shown here is derived from an EMBL/GenBank/DDBJ whole genome shotgun (WGS) entry which is preliminary data.</text>
</comment>
<feature type="repeat" description="TPR" evidence="1">
    <location>
        <begin position="126"/>
        <end position="159"/>
    </location>
</feature>
<dbReference type="AlphaFoldDB" id="A0A5S4GY71"/>
<organism evidence="3 4">
    <name type="scientific">Nonomuraea zeae</name>
    <dbReference type="NCBI Taxonomy" id="1642303"/>
    <lineage>
        <taxon>Bacteria</taxon>
        <taxon>Bacillati</taxon>
        <taxon>Actinomycetota</taxon>
        <taxon>Actinomycetes</taxon>
        <taxon>Streptosporangiales</taxon>
        <taxon>Streptosporangiaceae</taxon>
        <taxon>Nonomuraea</taxon>
    </lineage>
</organism>
<dbReference type="EMBL" id="VCKX01000016">
    <property type="protein sequence ID" value="TMR37491.1"/>
    <property type="molecule type" value="Genomic_DNA"/>
</dbReference>
<keyword evidence="4" id="KW-1185">Reference proteome</keyword>
<feature type="region of interest" description="Disordered" evidence="2">
    <location>
        <begin position="1"/>
        <end position="44"/>
    </location>
</feature>
<dbReference type="InterPro" id="IPR011990">
    <property type="entry name" value="TPR-like_helical_dom_sf"/>
</dbReference>
<evidence type="ECO:0000313" key="4">
    <source>
        <dbReference type="Proteomes" id="UP000306628"/>
    </source>
</evidence>
<dbReference type="InterPro" id="IPR006311">
    <property type="entry name" value="TAT_signal"/>
</dbReference>
<gene>
    <name evidence="3" type="ORF">ETD85_07855</name>
</gene>
<dbReference type="Gene3D" id="1.25.40.10">
    <property type="entry name" value="Tetratricopeptide repeat domain"/>
    <property type="match status" value="1"/>
</dbReference>